<accession>A0A5J4RC05</accession>
<gene>
    <name evidence="7" type="ORF">EZS27_019807</name>
</gene>
<feature type="domain" description="SusD-like N-terminal" evidence="6">
    <location>
        <begin position="22"/>
        <end position="228"/>
    </location>
</feature>
<comment type="subcellular location">
    <subcellularLocation>
        <location evidence="1">Cell outer membrane</location>
    </subcellularLocation>
</comment>
<dbReference type="InterPro" id="IPR033985">
    <property type="entry name" value="SusD-like_N"/>
</dbReference>
<organism evidence="7">
    <name type="scientific">termite gut metagenome</name>
    <dbReference type="NCBI Taxonomy" id="433724"/>
    <lineage>
        <taxon>unclassified sequences</taxon>
        <taxon>metagenomes</taxon>
        <taxon>organismal metagenomes</taxon>
    </lineage>
</organism>
<dbReference type="Gene3D" id="1.25.40.390">
    <property type="match status" value="1"/>
</dbReference>
<keyword evidence="3" id="KW-0472">Membrane</keyword>
<protein>
    <recommendedName>
        <fullName evidence="8">RagB/SusD family nutrient uptake outer membrane protein</fullName>
    </recommendedName>
</protein>
<dbReference type="InterPro" id="IPR012944">
    <property type="entry name" value="SusD_RagB_dom"/>
</dbReference>
<evidence type="ECO:0000256" key="2">
    <source>
        <dbReference type="ARBA" id="ARBA00022729"/>
    </source>
</evidence>
<comment type="caution">
    <text evidence="7">The sequence shown here is derived from an EMBL/GenBank/DDBJ whole genome shotgun (WGS) entry which is preliminary data.</text>
</comment>
<sequence>MMKKIIYPFISVAILLCYSCNDFLDVMPDNRTVLDNPGTVQELIVSAYPNMQYFHVCEVMSDNAGERIVAGGHTREILNDEMYRWLEGYQSGTSQDTPYRIWSGCYGSIAAANQALEVISEVANPQKYTAQKGEALVCRALNHFMLVNIFSEHYDPAIAGTQMGIPYNTEAEKVAVKYYKRHTVAEVYELIEKDLTEGIALIDDNIYDVPKYHFTKAAAHAFAARYYLYVGDWDKVLEHADAVLGTNVSSKLLPVDGPVFKAPVSSSDYEIRYRRVDQPDILLLVGCTSSWGRDHGSTSLRYGMTTEHNVSLFTSRNITGSSSLHYRRWSSSASGAYLLHKYYDLFKLVAPGASTGNSYTIGAWFTIEDVLFMRAEAYVMQGKIEEALSDVNVFLSRRVNLGTTGKLPIDLAAVKSFYDDKPNYPELAPFYGSSINADQMSMLKCIVDWRRIEFMQEGLRWFDIKRFHLEVVHTFPDTGGEPITLTANDPRRALQIPMEAQAYGIEPNPR</sequence>
<dbReference type="GO" id="GO:0009279">
    <property type="term" value="C:cell outer membrane"/>
    <property type="evidence" value="ECO:0007669"/>
    <property type="project" value="UniProtKB-SubCell"/>
</dbReference>
<evidence type="ECO:0008006" key="8">
    <source>
        <dbReference type="Google" id="ProtNLM"/>
    </source>
</evidence>
<dbReference type="Pfam" id="PF14322">
    <property type="entry name" value="SusD-like_3"/>
    <property type="match status" value="1"/>
</dbReference>
<evidence type="ECO:0000256" key="3">
    <source>
        <dbReference type="ARBA" id="ARBA00023136"/>
    </source>
</evidence>
<proteinExistence type="predicted"/>
<dbReference type="InterPro" id="IPR011990">
    <property type="entry name" value="TPR-like_helical_dom_sf"/>
</dbReference>
<keyword evidence="2" id="KW-0732">Signal</keyword>
<dbReference type="SUPFAM" id="SSF48452">
    <property type="entry name" value="TPR-like"/>
    <property type="match status" value="1"/>
</dbReference>
<evidence type="ECO:0000259" key="6">
    <source>
        <dbReference type="Pfam" id="PF14322"/>
    </source>
</evidence>
<evidence type="ECO:0000259" key="5">
    <source>
        <dbReference type="Pfam" id="PF07980"/>
    </source>
</evidence>
<keyword evidence="4" id="KW-0998">Cell outer membrane</keyword>
<dbReference type="AlphaFoldDB" id="A0A5J4RC05"/>
<reference evidence="7" key="1">
    <citation type="submission" date="2019-03" db="EMBL/GenBank/DDBJ databases">
        <title>Single cell metagenomics reveals metabolic interactions within the superorganism composed of flagellate Streblomastix strix and complex community of Bacteroidetes bacteria on its surface.</title>
        <authorList>
            <person name="Treitli S.C."/>
            <person name="Kolisko M."/>
            <person name="Husnik F."/>
            <person name="Keeling P."/>
            <person name="Hampl V."/>
        </authorList>
    </citation>
    <scope>NUCLEOTIDE SEQUENCE</scope>
    <source>
        <strain evidence="7">STM</strain>
    </source>
</reference>
<evidence type="ECO:0000256" key="1">
    <source>
        <dbReference type="ARBA" id="ARBA00004442"/>
    </source>
</evidence>
<feature type="domain" description="RagB/SusD" evidence="5">
    <location>
        <begin position="320"/>
        <end position="489"/>
    </location>
</feature>
<evidence type="ECO:0000313" key="7">
    <source>
        <dbReference type="EMBL" id="KAA6331597.1"/>
    </source>
</evidence>
<dbReference type="EMBL" id="SNRY01001351">
    <property type="protein sequence ID" value="KAA6331597.1"/>
    <property type="molecule type" value="Genomic_DNA"/>
</dbReference>
<name>A0A5J4RC05_9ZZZZ</name>
<evidence type="ECO:0000256" key="4">
    <source>
        <dbReference type="ARBA" id="ARBA00023237"/>
    </source>
</evidence>
<dbReference type="Pfam" id="PF07980">
    <property type="entry name" value="SusD_RagB"/>
    <property type="match status" value="1"/>
</dbReference>